<dbReference type="SUPFAM" id="SSF82199">
    <property type="entry name" value="SET domain"/>
    <property type="match status" value="1"/>
</dbReference>
<organism evidence="5">
    <name type="scientific">Eutreptiella gymnastica</name>
    <dbReference type="NCBI Taxonomy" id="73025"/>
    <lineage>
        <taxon>Eukaryota</taxon>
        <taxon>Discoba</taxon>
        <taxon>Euglenozoa</taxon>
        <taxon>Euglenida</taxon>
        <taxon>Spirocuta</taxon>
        <taxon>Euglenophyceae</taxon>
        <taxon>Eutreptiales</taxon>
        <taxon>Eutreptiaceae</taxon>
        <taxon>Eutreptiella</taxon>
    </lineage>
</organism>
<sequence>MHPGFGGKCLLLKAANIEFTHVSLPQNLKEAKAELRSQGVELIDTAAMGKALATTKDYGVEDVLFFERPYMVVFNSEANNGHEKWMVRWDCCFEQSKKGGSEVLDAFRSMYDGGAGMVEQFIPDALKTVQTLWSCAPGGADRFHSNKRDVDAEAARHASDFGRWQTNQHDLPGQRSAMYWLAPMVAHSCYPNVEWEDPDVDGRVSLRCIRPIHKGDLLGVNYMQKEFLQLPVGPRKAILKAKRFFDCMCFRCQTESEG</sequence>
<dbReference type="InterPro" id="IPR001214">
    <property type="entry name" value="SET_dom"/>
</dbReference>
<dbReference type="AlphaFoldDB" id="A0A7S1ICQ6"/>
<keyword evidence="2" id="KW-0808">Transferase</keyword>
<feature type="domain" description="SET" evidence="4">
    <location>
        <begin position="38"/>
        <end position="223"/>
    </location>
</feature>
<dbReference type="InterPro" id="IPR046341">
    <property type="entry name" value="SET_dom_sf"/>
</dbReference>
<protein>
    <recommendedName>
        <fullName evidence="4">SET domain-containing protein</fullName>
    </recommendedName>
</protein>
<name>A0A7S1ICQ6_9EUGL</name>
<dbReference type="GO" id="GO:0032259">
    <property type="term" value="P:methylation"/>
    <property type="evidence" value="ECO:0007669"/>
    <property type="project" value="UniProtKB-KW"/>
</dbReference>
<dbReference type="CDD" id="cd20071">
    <property type="entry name" value="SET_SMYD"/>
    <property type="match status" value="1"/>
</dbReference>
<accession>A0A7S1ICQ6</accession>
<keyword evidence="1" id="KW-0489">Methyltransferase</keyword>
<dbReference type="PANTHER" id="PTHR46402:SF2">
    <property type="entry name" value="HISTONE-LYSINE N-TRIMETHYLTRANSFERASE SMYD5"/>
    <property type="match status" value="1"/>
</dbReference>
<dbReference type="GO" id="GO:0042799">
    <property type="term" value="F:histone H4K20 methyltransferase activity"/>
    <property type="evidence" value="ECO:0007669"/>
    <property type="project" value="TreeGrafter"/>
</dbReference>
<keyword evidence="3" id="KW-0949">S-adenosyl-L-methionine</keyword>
<evidence type="ECO:0000256" key="2">
    <source>
        <dbReference type="ARBA" id="ARBA00022679"/>
    </source>
</evidence>
<evidence type="ECO:0000256" key="1">
    <source>
        <dbReference type="ARBA" id="ARBA00022603"/>
    </source>
</evidence>
<dbReference type="PROSITE" id="PS50280">
    <property type="entry name" value="SET"/>
    <property type="match status" value="1"/>
</dbReference>
<dbReference type="Pfam" id="PF00856">
    <property type="entry name" value="SET"/>
    <property type="match status" value="1"/>
</dbReference>
<dbReference type="PANTHER" id="PTHR46402">
    <property type="entry name" value="SET AND MYND DOMAIN-CONTAINING PROTEIN 5"/>
    <property type="match status" value="1"/>
</dbReference>
<dbReference type="GO" id="GO:0045814">
    <property type="term" value="P:negative regulation of gene expression, epigenetic"/>
    <property type="evidence" value="ECO:0007669"/>
    <property type="project" value="TreeGrafter"/>
</dbReference>
<proteinExistence type="predicted"/>
<dbReference type="Gene3D" id="2.170.270.10">
    <property type="entry name" value="SET domain"/>
    <property type="match status" value="1"/>
</dbReference>
<dbReference type="EMBL" id="HBGA01053095">
    <property type="protein sequence ID" value="CAD9008429.1"/>
    <property type="molecule type" value="Transcribed_RNA"/>
</dbReference>
<evidence type="ECO:0000259" key="4">
    <source>
        <dbReference type="PROSITE" id="PS50280"/>
    </source>
</evidence>
<evidence type="ECO:0000256" key="3">
    <source>
        <dbReference type="ARBA" id="ARBA00022691"/>
    </source>
</evidence>
<reference evidence="5" key="1">
    <citation type="submission" date="2021-01" db="EMBL/GenBank/DDBJ databases">
        <authorList>
            <person name="Corre E."/>
            <person name="Pelletier E."/>
            <person name="Niang G."/>
            <person name="Scheremetjew M."/>
            <person name="Finn R."/>
            <person name="Kale V."/>
            <person name="Holt S."/>
            <person name="Cochrane G."/>
            <person name="Meng A."/>
            <person name="Brown T."/>
            <person name="Cohen L."/>
        </authorList>
    </citation>
    <scope>NUCLEOTIDE SEQUENCE</scope>
    <source>
        <strain evidence="5">NIES-381</strain>
    </source>
</reference>
<evidence type="ECO:0000313" key="5">
    <source>
        <dbReference type="EMBL" id="CAD9008429.1"/>
    </source>
</evidence>
<gene>
    <name evidence="5" type="ORF">EGYM00392_LOCUS19523</name>
</gene>